<dbReference type="InterPro" id="IPR013083">
    <property type="entry name" value="Znf_RING/FYVE/PHD"/>
</dbReference>
<dbReference type="OrthoDB" id="10009520at2759"/>
<feature type="region of interest" description="Disordered" evidence="8">
    <location>
        <begin position="672"/>
        <end position="759"/>
    </location>
</feature>
<keyword evidence="4" id="KW-0677">Repeat</keyword>
<evidence type="ECO:0000256" key="8">
    <source>
        <dbReference type="SAM" id="MobiDB-lite"/>
    </source>
</evidence>
<name>A0A2J5HJ94_9EURO</name>
<dbReference type="GO" id="GO:0016740">
    <property type="term" value="F:transferase activity"/>
    <property type="evidence" value="ECO:0007669"/>
    <property type="project" value="UniProtKB-KW"/>
</dbReference>
<dbReference type="Gene3D" id="1.20.120.1750">
    <property type="match status" value="1"/>
</dbReference>
<feature type="region of interest" description="Disordered" evidence="8">
    <location>
        <begin position="218"/>
        <end position="243"/>
    </location>
</feature>
<feature type="compositionally biased region" description="Basic and acidic residues" evidence="8">
    <location>
        <begin position="682"/>
        <end position="692"/>
    </location>
</feature>
<keyword evidence="3" id="KW-0479">Metal-binding</keyword>
<keyword evidence="7" id="KW-0862">Zinc</keyword>
<evidence type="ECO:0000256" key="3">
    <source>
        <dbReference type="ARBA" id="ARBA00022723"/>
    </source>
</evidence>
<feature type="region of interest" description="Disordered" evidence="8">
    <location>
        <begin position="825"/>
        <end position="870"/>
    </location>
</feature>
<evidence type="ECO:0000256" key="4">
    <source>
        <dbReference type="ARBA" id="ARBA00022737"/>
    </source>
</evidence>
<dbReference type="CDD" id="cd20339">
    <property type="entry name" value="BRcat_RBR_RNF216"/>
    <property type="match status" value="1"/>
</dbReference>
<accession>A0A2J5HJ94</accession>
<dbReference type="PROSITE" id="PS51873">
    <property type="entry name" value="TRIAD"/>
    <property type="match status" value="1"/>
</dbReference>
<dbReference type="Gene3D" id="3.30.40.10">
    <property type="entry name" value="Zinc/RING finger domain, C3HC4 (zinc finger)"/>
    <property type="match status" value="1"/>
</dbReference>
<evidence type="ECO:0000256" key="6">
    <source>
        <dbReference type="ARBA" id="ARBA00022786"/>
    </source>
</evidence>
<feature type="compositionally biased region" description="Basic and acidic residues" evidence="8">
    <location>
        <begin position="746"/>
        <end position="756"/>
    </location>
</feature>
<gene>
    <name evidence="10" type="ORF">BDW42DRAFT_177563</name>
</gene>
<dbReference type="InterPro" id="IPR002867">
    <property type="entry name" value="IBR_dom"/>
</dbReference>
<dbReference type="Pfam" id="PF26191">
    <property type="entry name" value="RING-HC_RBR_RNF216"/>
    <property type="match status" value="1"/>
</dbReference>
<dbReference type="PANTHER" id="PTHR22770">
    <property type="entry name" value="UBIQUITIN CONJUGATING ENZYME 7 INTERACTING PROTEIN-RELATED"/>
    <property type="match status" value="1"/>
</dbReference>
<dbReference type="Proteomes" id="UP000235023">
    <property type="component" value="Unassembled WGS sequence"/>
</dbReference>
<reference evidence="11" key="1">
    <citation type="submission" date="2017-12" db="EMBL/GenBank/DDBJ databases">
        <authorList>
            <consortium name="DOE Joint Genome Institute"/>
            <person name="Mondo S.J."/>
            <person name="Kjaerbolling I."/>
            <person name="Vesth T.C."/>
            <person name="Frisvad J.C."/>
            <person name="Nybo J.L."/>
            <person name="Theobald S."/>
            <person name="Kuo A."/>
            <person name="Bowyer P."/>
            <person name="Matsuda Y."/>
            <person name="Lyhne E.K."/>
            <person name="Kogle M.E."/>
            <person name="Clum A."/>
            <person name="Lipzen A."/>
            <person name="Salamov A."/>
            <person name="Ngan C.Y."/>
            <person name="Daum C."/>
            <person name="Chiniquy J."/>
            <person name="Barry K."/>
            <person name="LaButti K."/>
            <person name="Haridas S."/>
            <person name="Simmons B.A."/>
            <person name="Magnuson J.K."/>
            <person name="Mortensen U.H."/>
            <person name="Larsen T.O."/>
            <person name="Grigoriev I.V."/>
            <person name="Baker S.E."/>
            <person name="Andersen M.R."/>
            <person name="Nordberg H.P."/>
            <person name="Cantor M.N."/>
            <person name="Hua S.X."/>
        </authorList>
    </citation>
    <scope>NUCLEOTIDE SEQUENCE [LARGE SCALE GENOMIC DNA]</scope>
    <source>
        <strain evidence="11">IBT 19404</strain>
    </source>
</reference>
<evidence type="ECO:0000256" key="1">
    <source>
        <dbReference type="ARBA" id="ARBA00004906"/>
    </source>
</evidence>
<keyword evidence="6" id="KW-0833">Ubl conjugation pathway</keyword>
<dbReference type="EMBL" id="KZ559604">
    <property type="protein sequence ID" value="PLN77033.1"/>
    <property type="molecule type" value="Genomic_DNA"/>
</dbReference>
<dbReference type="CDD" id="cd20353">
    <property type="entry name" value="Rcat_RBR_RNF216"/>
    <property type="match status" value="1"/>
</dbReference>
<dbReference type="InterPro" id="IPR051628">
    <property type="entry name" value="LUBAC_E3_Ligases"/>
</dbReference>
<dbReference type="SUPFAM" id="SSF57850">
    <property type="entry name" value="RING/U-box"/>
    <property type="match status" value="1"/>
</dbReference>
<proteinExistence type="predicted"/>
<dbReference type="PANTHER" id="PTHR22770:SF47">
    <property type="entry name" value="E3 UBIQUITIN-PROTEIN LIGASE RNF216"/>
    <property type="match status" value="1"/>
</dbReference>
<keyword evidence="11" id="KW-1185">Reference proteome</keyword>
<evidence type="ECO:0000259" key="9">
    <source>
        <dbReference type="PROSITE" id="PS51873"/>
    </source>
</evidence>
<evidence type="ECO:0000313" key="11">
    <source>
        <dbReference type="Proteomes" id="UP000235023"/>
    </source>
</evidence>
<evidence type="ECO:0000256" key="2">
    <source>
        <dbReference type="ARBA" id="ARBA00022679"/>
    </source>
</evidence>
<dbReference type="InterPro" id="IPR047544">
    <property type="entry name" value="RING-HC_RBR_RNF216"/>
</dbReference>
<dbReference type="InterPro" id="IPR044066">
    <property type="entry name" value="TRIAD_supradom"/>
</dbReference>
<dbReference type="CDD" id="cd16630">
    <property type="entry name" value="RING-HC_RBR_RNF216"/>
    <property type="match status" value="1"/>
</dbReference>
<feature type="domain" description="RING-type" evidence="9">
    <location>
        <begin position="373"/>
        <end position="591"/>
    </location>
</feature>
<organism evidence="10 11">
    <name type="scientific">Aspergillus taichungensis</name>
    <dbReference type="NCBI Taxonomy" id="482145"/>
    <lineage>
        <taxon>Eukaryota</taxon>
        <taxon>Fungi</taxon>
        <taxon>Dikarya</taxon>
        <taxon>Ascomycota</taxon>
        <taxon>Pezizomycotina</taxon>
        <taxon>Eurotiomycetes</taxon>
        <taxon>Eurotiomycetidae</taxon>
        <taxon>Eurotiales</taxon>
        <taxon>Aspergillaceae</taxon>
        <taxon>Aspergillus</taxon>
        <taxon>Aspergillus subgen. Circumdati</taxon>
    </lineage>
</organism>
<comment type="pathway">
    <text evidence="1">Protein modification; protein ubiquitination.</text>
</comment>
<dbReference type="InterPro" id="IPR047545">
    <property type="entry name" value="BRcat_RBR_RNF216"/>
</dbReference>
<evidence type="ECO:0000256" key="7">
    <source>
        <dbReference type="ARBA" id="ARBA00022833"/>
    </source>
</evidence>
<feature type="compositionally biased region" description="Basic residues" evidence="8">
    <location>
        <begin position="854"/>
        <end position="864"/>
    </location>
</feature>
<sequence length="870" mass="98457">MRKAETILRISIHEVNIDAGTSFEVVTKPTRVIIMDIDDYFSRHFDLLGQEYLDLIMGGNSDIWSAGLDHPRYGLGLDGHFDHQTHYSNDYPTPTKQETFEHIDHQIHHPSQNTPTSTKQQAPGSDATWSIFGTFDNIVAQTVDLTQDSIQDGIPNSKNQADSALQDENRLLSQILEIFPDIKLTHVAALLQEAMTNSNHENKSSLKARVIERILEESNYPKQQKHKKEAPEASSIQDDTRWEREQHHDRTYIAIASEILMRTFPFVPLPYLRHTMKTGRSFFSVYVELSSFEQSTTSRNRPYTRLVRGRKVDDHANDLLKGVGIPPEISDGFLKELQAAQNRSRRDADAFRKREKEEIAERRNEEEHIRTKNLVECQCCYLDVPLNRAIHCEGTTIHFFCFGCIRKNVKTQIGLMKYQVQCIDTSGCEAGFARSTLEDVIGPSLTKKLDSLQQEDEVRRAGLKGLESCPFCEFKAVCAPVEVDREFRCQNPACEEVSCRLCKANSHIPQTCAEAAKEKGIPERRLVEEAMSEALIRQCPNCKVNIVKESGCNKMICSKCSHVMCYICRQDITRVQYNHFGQGLGSCPTHDQVHNADEQAVNQAEKRTIDKLIADNPNLTREELLVHRHKQTKVDLPQARHGLHRVVAFEPPPPYGGGLLQPWPDDMMRAPQFDPPSLFEHQNPHPRTEPSQRRIRHPGPQDPRLFHNENGLDPLAGLPMTNLAPSMKPSKPRPGFGYPPSLLEHPNPHPRTEPPQRRIRHPGPRGPKLFHNENGLDPLAGLPMTNLAPSMKPSKPRPGFMYPPPNPPAMPNHSGLFALPPYTAHPPTQDALNPAPARDTTQRPVVHIPAAPTRRPHRNTHRRSTPGLTL</sequence>
<dbReference type="Pfam" id="PF26200">
    <property type="entry name" value="Rcat_RNF216"/>
    <property type="match status" value="1"/>
</dbReference>
<keyword evidence="5" id="KW-0863">Zinc-finger</keyword>
<protein>
    <recommendedName>
        <fullName evidence="9">RING-type domain-containing protein</fullName>
    </recommendedName>
</protein>
<dbReference type="SMART" id="SM00647">
    <property type="entry name" value="IBR"/>
    <property type="match status" value="2"/>
</dbReference>
<dbReference type="InterPro" id="IPR047546">
    <property type="entry name" value="Rcat_RBR_RNF216"/>
</dbReference>
<dbReference type="AlphaFoldDB" id="A0A2J5HJ94"/>
<evidence type="ECO:0000256" key="5">
    <source>
        <dbReference type="ARBA" id="ARBA00022771"/>
    </source>
</evidence>
<keyword evidence="2" id="KW-0808">Transferase</keyword>
<evidence type="ECO:0000313" key="10">
    <source>
        <dbReference type="EMBL" id="PLN77033.1"/>
    </source>
</evidence>
<dbReference type="GO" id="GO:0008270">
    <property type="term" value="F:zinc ion binding"/>
    <property type="evidence" value="ECO:0007669"/>
    <property type="project" value="UniProtKB-KW"/>
</dbReference>